<accession>A0A9W7MV55</accession>
<sequence length="216" mass="24152">MKMFTRFRYASYKPENRFEWLLHPYKSTALGNSASNGFPVNNQGLRFISNNSMGMWRKLDTDIFAKDEMGNVRSAPGAGSECPSRFNFSLWARCLLGSVLGFFLPFWKIKWANLKRIEGEAEMVVEVAENAAEVVEEVATAAENMSAEAAEKLPDDSKLKKAAMVVEHVSEITAQDAHVATQIIHQVEGLKHDLDGLEALVEPIVHKIIKQGPQEK</sequence>
<dbReference type="OrthoDB" id="783687at2759"/>
<reference evidence="1" key="1">
    <citation type="submission" date="2023-05" db="EMBL/GenBank/DDBJ databases">
        <title>Genome and transcriptome analyses reveal genes involved in the formation of fine ridges on petal epidermal cells in Hibiscus trionum.</title>
        <authorList>
            <person name="Koshimizu S."/>
            <person name="Masuda S."/>
            <person name="Ishii T."/>
            <person name="Shirasu K."/>
            <person name="Hoshino A."/>
            <person name="Arita M."/>
        </authorList>
    </citation>
    <scope>NUCLEOTIDE SEQUENCE</scope>
    <source>
        <strain evidence="1">Hamamatsu line</strain>
    </source>
</reference>
<organism evidence="1 2">
    <name type="scientific">Hibiscus trionum</name>
    <name type="common">Flower of an hour</name>
    <dbReference type="NCBI Taxonomy" id="183268"/>
    <lineage>
        <taxon>Eukaryota</taxon>
        <taxon>Viridiplantae</taxon>
        <taxon>Streptophyta</taxon>
        <taxon>Embryophyta</taxon>
        <taxon>Tracheophyta</taxon>
        <taxon>Spermatophyta</taxon>
        <taxon>Magnoliopsida</taxon>
        <taxon>eudicotyledons</taxon>
        <taxon>Gunneridae</taxon>
        <taxon>Pentapetalae</taxon>
        <taxon>rosids</taxon>
        <taxon>malvids</taxon>
        <taxon>Malvales</taxon>
        <taxon>Malvaceae</taxon>
        <taxon>Malvoideae</taxon>
        <taxon>Hibiscus</taxon>
    </lineage>
</organism>
<evidence type="ECO:0000313" key="1">
    <source>
        <dbReference type="EMBL" id="GMJ12910.1"/>
    </source>
</evidence>
<dbReference type="AlphaFoldDB" id="A0A9W7MV55"/>
<dbReference type="PANTHER" id="PTHR33735:SF10">
    <property type="entry name" value="EXPRESSED PROTEIN"/>
    <property type="match status" value="1"/>
</dbReference>
<name>A0A9W7MV55_HIBTR</name>
<dbReference type="EMBL" id="BSYR01000065">
    <property type="protein sequence ID" value="GMJ12910.1"/>
    <property type="molecule type" value="Genomic_DNA"/>
</dbReference>
<evidence type="ECO:0000313" key="2">
    <source>
        <dbReference type="Proteomes" id="UP001165190"/>
    </source>
</evidence>
<comment type="caution">
    <text evidence="1">The sequence shown here is derived from an EMBL/GenBank/DDBJ whole genome shotgun (WGS) entry which is preliminary data.</text>
</comment>
<dbReference type="PANTHER" id="PTHR33735">
    <property type="entry name" value="EXPRESSED PROTEIN"/>
    <property type="match status" value="1"/>
</dbReference>
<proteinExistence type="predicted"/>
<protein>
    <submittedName>
        <fullName evidence="1">Uncharacterized protein</fullName>
    </submittedName>
</protein>
<gene>
    <name evidence="1" type="ORF">HRI_004960200</name>
</gene>
<keyword evidence="2" id="KW-1185">Reference proteome</keyword>
<dbReference type="Proteomes" id="UP001165190">
    <property type="component" value="Unassembled WGS sequence"/>
</dbReference>